<keyword evidence="5" id="KW-1185">Reference proteome</keyword>
<evidence type="ECO:0000313" key="5">
    <source>
        <dbReference type="Proteomes" id="UP000001025"/>
    </source>
</evidence>
<dbReference type="InterPro" id="IPR017850">
    <property type="entry name" value="Alkaline_phosphatase_core_sf"/>
</dbReference>
<dbReference type="InterPro" id="IPR050738">
    <property type="entry name" value="Sulfatase"/>
</dbReference>
<dbReference type="PANTHER" id="PTHR42693:SF53">
    <property type="entry name" value="ENDO-4-O-SULFATASE"/>
    <property type="match status" value="1"/>
</dbReference>
<dbReference type="PANTHER" id="PTHR42693">
    <property type="entry name" value="ARYLSULFATASE FAMILY MEMBER"/>
    <property type="match status" value="1"/>
</dbReference>
<dbReference type="PATRIC" id="fig|243090.15.peg.5845"/>
<accession>Q7UJ66</accession>
<dbReference type="EnsemblBacteria" id="CAD77392">
    <property type="protein sequence ID" value="CAD77392"/>
    <property type="gene ID" value="RB12092"/>
</dbReference>
<dbReference type="Pfam" id="PF00884">
    <property type="entry name" value="Sulfatase"/>
    <property type="match status" value="1"/>
</dbReference>
<dbReference type="InParanoid" id="Q7UJ66"/>
<dbReference type="Gene3D" id="3.40.720.10">
    <property type="entry name" value="Alkaline Phosphatase, subunit A"/>
    <property type="match status" value="1"/>
</dbReference>
<proteinExistence type="inferred from homology"/>
<keyword evidence="2 4" id="KW-0378">Hydrolase</keyword>
<reference evidence="4 5" key="1">
    <citation type="journal article" date="2003" name="Proc. Natl. Acad. Sci. U.S.A.">
        <title>Complete genome sequence of the marine planctomycete Pirellula sp. strain 1.</title>
        <authorList>
            <person name="Gloeckner F.O."/>
            <person name="Kube M."/>
            <person name="Bauer M."/>
            <person name="Teeling H."/>
            <person name="Lombardot T."/>
            <person name="Ludwig W."/>
            <person name="Gade D."/>
            <person name="Beck A."/>
            <person name="Borzym K."/>
            <person name="Heitmann K."/>
            <person name="Rabus R."/>
            <person name="Schlesner H."/>
            <person name="Amann R."/>
            <person name="Reinhardt R."/>
        </authorList>
    </citation>
    <scope>NUCLEOTIDE SEQUENCE [LARGE SCALE GENOMIC DNA]</scope>
    <source>
        <strain evidence="5">DSM 10527 / NCIMB 13988 / SH1</strain>
    </source>
</reference>
<dbReference type="AlphaFoldDB" id="Q7UJ66"/>
<dbReference type="Gene3D" id="3.30.1120.10">
    <property type="match status" value="1"/>
</dbReference>
<evidence type="ECO:0000313" key="4">
    <source>
        <dbReference type="EMBL" id="CAD77392.1"/>
    </source>
</evidence>
<dbReference type="GO" id="GO:0004065">
    <property type="term" value="F:arylsulfatase activity"/>
    <property type="evidence" value="ECO:0000318"/>
    <property type="project" value="GO_Central"/>
</dbReference>
<dbReference type="CDD" id="cd16146">
    <property type="entry name" value="ARS_like"/>
    <property type="match status" value="1"/>
</dbReference>
<dbReference type="SUPFAM" id="SSF53649">
    <property type="entry name" value="Alkaline phosphatase-like"/>
    <property type="match status" value="1"/>
</dbReference>
<dbReference type="EC" id="3.1.6.-" evidence="4"/>
<evidence type="ECO:0000256" key="2">
    <source>
        <dbReference type="ARBA" id="ARBA00022801"/>
    </source>
</evidence>
<dbReference type="OrthoDB" id="9783154at2"/>
<dbReference type="FunFam" id="3.40.720.10:FF:000070">
    <property type="entry name" value="Arylsulfatase A"/>
    <property type="match status" value="1"/>
</dbReference>
<sequence length="616" mass="69694">MNDKPASGNTIVDLDCNCPHTIPIIDHSMHHRIWILLAACLTTCSPAWAQTASESRPNVILVVTDDQGYGDMSCHGNPWLNTPNLDRLATQSVRLENFHVDPFCTPTRAALMTGRYCTRVGAWAVTEGRQLLDPDETTMAETFRESGYRTGMFGKWHLGDPPPFAPRERGLETVVRHMAGGADEIGNPTGNDYFDDTYYRNGTPESFDGYCTDIWFEEAIDFIQKESEQPFFAYIPTNAMHSPYLVADRYSDPFKRQGIEPQRAAFYGMIQNFDENLGRLLKRLDQDNLRDNTMLIFMSDNGTAQGASEQNRKVGFNAGMRGKKGSVYEGGHRVPCFASWPAKWDGNRPVDQLTCHRDWLPTLIELCDLKRPADVTFDGRSMAGLLSHSSQQWPERTLVIERQPDNVVSATKTQGRAQPPFVVLTDRWRLVRDELYDIQNDPGQIKNIAAEYPEVVRELRAEYDAYFEDVHGSRKDVIRFVVGKDTTPMLITVRDWHPTEGRVIWKPSQLPDSSLLINGFWEIEVAEAGRYAIKLQRFPGDALAPIQADQARLRVGSIEQTRTLKPEDPSVTFEIDLPAGPHRLQTWLRDAASQKTRGAYFVEFTKVGPSEASSRR</sequence>
<dbReference type="KEGG" id="rba:RB12092"/>
<dbReference type="STRING" id="243090.RB12092"/>
<dbReference type="HOGENOM" id="CLU_006332_10_4_0"/>
<protein>
    <submittedName>
        <fullName evidence="4">N-acetylgalactosamine 6-sulfate sulfatase (GALNS)</fullName>
        <ecNumber evidence="4">3.1.6.-</ecNumber>
    </submittedName>
</protein>
<evidence type="ECO:0000259" key="3">
    <source>
        <dbReference type="Pfam" id="PF00884"/>
    </source>
</evidence>
<gene>
    <name evidence="4" type="ordered locus">RB12092</name>
</gene>
<dbReference type="Proteomes" id="UP000001025">
    <property type="component" value="Chromosome"/>
</dbReference>
<feature type="domain" description="Sulfatase N-terminal" evidence="3">
    <location>
        <begin position="57"/>
        <end position="367"/>
    </location>
</feature>
<comment type="similarity">
    <text evidence="1">Belongs to the sulfatase family.</text>
</comment>
<name>Q7UJ66_RHOBA</name>
<dbReference type="eggNOG" id="COG3119">
    <property type="taxonomic scope" value="Bacteria"/>
</dbReference>
<dbReference type="InterPro" id="IPR000917">
    <property type="entry name" value="Sulfatase_N"/>
</dbReference>
<dbReference type="FunFam" id="3.30.1120.10:FF:000022">
    <property type="entry name" value="Arylsulfatase A"/>
    <property type="match status" value="1"/>
</dbReference>
<dbReference type="EMBL" id="BX294154">
    <property type="protein sequence ID" value="CAD77392.1"/>
    <property type="molecule type" value="Genomic_DNA"/>
</dbReference>
<evidence type="ECO:0000256" key="1">
    <source>
        <dbReference type="ARBA" id="ARBA00008779"/>
    </source>
</evidence>
<organism evidence="4 5">
    <name type="scientific">Rhodopirellula baltica (strain DSM 10527 / NCIMB 13988 / SH1)</name>
    <dbReference type="NCBI Taxonomy" id="243090"/>
    <lineage>
        <taxon>Bacteria</taxon>
        <taxon>Pseudomonadati</taxon>
        <taxon>Planctomycetota</taxon>
        <taxon>Planctomycetia</taxon>
        <taxon>Pirellulales</taxon>
        <taxon>Pirellulaceae</taxon>
        <taxon>Rhodopirellula</taxon>
    </lineage>
</organism>